<comment type="caution">
    <text evidence="5">The sequence shown here is derived from an EMBL/GenBank/DDBJ whole genome shotgun (WGS) entry which is preliminary data.</text>
</comment>
<feature type="signal peptide" evidence="2">
    <location>
        <begin position="1"/>
        <end position="31"/>
    </location>
</feature>
<dbReference type="InterPro" id="IPR050452">
    <property type="entry name" value="Metacaspase"/>
</dbReference>
<feature type="region of interest" description="Disordered" evidence="1">
    <location>
        <begin position="291"/>
        <end position="312"/>
    </location>
</feature>
<gene>
    <name evidence="5" type="ORF">HW932_21215</name>
</gene>
<evidence type="ECO:0000259" key="3">
    <source>
        <dbReference type="Pfam" id="PF00656"/>
    </source>
</evidence>
<dbReference type="GO" id="GO:0006508">
    <property type="term" value="P:proteolysis"/>
    <property type="evidence" value="ECO:0007669"/>
    <property type="project" value="InterPro"/>
</dbReference>
<dbReference type="AlphaFoldDB" id="A0A850RJT6"/>
<dbReference type="InterPro" id="IPR029030">
    <property type="entry name" value="Caspase-like_dom_sf"/>
</dbReference>
<organism evidence="5 6">
    <name type="scientific">Allochromatium humboldtianum</name>
    <dbReference type="NCBI Taxonomy" id="504901"/>
    <lineage>
        <taxon>Bacteria</taxon>
        <taxon>Pseudomonadati</taxon>
        <taxon>Pseudomonadota</taxon>
        <taxon>Gammaproteobacteria</taxon>
        <taxon>Chromatiales</taxon>
        <taxon>Chromatiaceae</taxon>
        <taxon>Allochromatium</taxon>
    </lineage>
</organism>
<dbReference type="InterPro" id="IPR025493">
    <property type="entry name" value="DUF4384"/>
</dbReference>
<evidence type="ECO:0000259" key="4">
    <source>
        <dbReference type="Pfam" id="PF14326"/>
    </source>
</evidence>
<keyword evidence="2" id="KW-0732">Signal</keyword>
<dbReference type="RefSeq" id="WP_176978443.1">
    <property type="nucleotide sequence ID" value="NZ_JABZEO010000042.1"/>
</dbReference>
<dbReference type="Gene3D" id="3.40.50.1460">
    <property type="match status" value="1"/>
</dbReference>
<dbReference type="PANTHER" id="PTHR48104:SF30">
    <property type="entry name" value="METACASPASE-1"/>
    <property type="match status" value="1"/>
</dbReference>
<evidence type="ECO:0000313" key="6">
    <source>
        <dbReference type="Proteomes" id="UP000592294"/>
    </source>
</evidence>
<sequence>MQDKRVRMKYLGWLAAALVLSGLVPTLCAHAQPARHALLIGISDYSTSGLHDLPGAREDIRLMREIVRERLGIPETHLHVLLDAQATHQGIARAFAQLSERVAPGDFVYIHYSGHGSFLPDENDDERRGGHDQTWVTFGARRPPAPETPVAVEAADLDRFDILDDELNQWLAPIAARAGELVYVADACHSATNTRGTEAAVIRAAPPATVGEHPLSRVRFQPHPLENAVVIAAARDDQSAHETTDAQGRSYGVFTWHWASALRQADPDATWRQLFERARLGVSRTYGQAQHPQLSGVSADRPMAGGQASPRRASVLVRDVDRERNRITLDAGTLSGVTLDSRYSRANPPAHVRIVETQATWSRAQIEEGMLEPGDFLVETEHAYRIGPTRLFVLPPTLESDRAHQAALQRDIEERMPGFERIEHQRQADLVLALLRPRRDQAGHEHYPIDPHGRRASLPEEDPEAALELWVLTPGEQLLHEHLKLPLAEPALDFTALRRNLERYRRVREIQRLAEEAAGPANSVHIEWIAYERCMEPHMGCYGSGEDSYRPTEARPLATLDERRFQPADLVSFVLTNDSRRDHFVYVLNMAPDGQIRVLFPAQDMVADQARLRGGERLDLHREDIALQLDQPGEEQLLVLTSGQPINPYLLEQDGYDPTRAVGNPLEQLLTEAVHAERTRGSVTRLASDSWGLSMVRFEVQAPN</sequence>
<dbReference type="Pfam" id="PF00656">
    <property type="entry name" value="Peptidase_C14"/>
    <property type="match status" value="1"/>
</dbReference>
<evidence type="ECO:0000256" key="2">
    <source>
        <dbReference type="SAM" id="SignalP"/>
    </source>
</evidence>
<proteinExistence type="predicted"/>
<feature type="chain" id="PRO_5032460554" evidence="2">
    <location>
        <begin position="32"/>
        <end position="704"/>
    </location>
</feature>
<dbReference type="PANTHER" id="PTHR48104">
    <property type="entry name" value="METACASPASE-4"/>
    <property type="match status" value="1"/>
</dbReference>
<dbReference type="SUPFAM" id="SSF52129">
    <property type="entry name" value="Caspase-like"/>
    <property type="match status" value="1"/>
</dbReference>
<name>A0A850RJT6_9GAMM</name>
<accession>A0A850RJT6</accession>
<dbReference type="GO" id="GO:0005737">
    <property type="term" value="C:cytoplasm"/>
    <property type="evidence" value="ECO:0007669"/>
    <property type="project" value="TreeGrafter"/>
</dbReference>
<keyword evidence="6" id="KW-1185">Reference proteome</keyword>
<evidence type="ECO:0000313" key="5">
    <source>
        <dbReference type="EMBL" id="NVZ11767.1"/>
    </source>
</evidence>
<reference evidence="5 6" key="1">
    <citation type="submission" date="2020-06" db="EMBL/GenBank/DDBJ databases">
        <title>Whole-genome sequence of Allochromatium humboldtianum DSM 21881, type strain.</title>
        <authorList>
            <person name="Kyndt J.A."/>
            <person name="Meyer T.E."/>
        </authorList>
    </citation>
    <scope>NUCLEOTIDE SEQUENCE [LARGE SCALE GENOMIC DNA]</scope>
    <source>
        <strain evidence="5 6">DSM 21881</strain>
    </source>
</reference>
<feature type="domain" description="Peptidase C14 caspase" evidence="3">
    <location>
        <begin position="35"/>
        <end position="298"/>
    </location>
</feature>
<dbReference type="GO" id="GO:0004197">
    <property type="term" value="F:cysteine-type endopeptidase activity"/>
    <property type="evidence" value="ECO:0007669"/>
    <property type="project" value="InterPro"/>
</dbReference>
<dbReference type="Pfam" id="PF14326">
    <property type="entry name" value="DUF4384"/>
    <property type="match status" value="1"/>
</dbReference>
<dbReference type="Proteomes" id="UP000592294">
    <property type="component" value="Unassembled WGS sequence"/>
</dbReference>
<dbReference type="EMBL" id="JABZEO010000042">
    <property type="protein sequence ID" value="NVZ11767.1"/>
    <property type="molecule type" value="Genomic_DNA"/>
</dbReference>
<dbReference type="InterPro" id="IPR011600">
    <property type="entry name" value="Pept_C14_caspase"/>
</dbReference>
<protein>
    <submittedName>
        <fullName evidence="5">Caspase family protein</fullName>
    </submittedName>
</protein>
<feature type="domain" description="DUF4384" evidence="4">
    <location>
        <begin position="578"/>
        <end position="645"/>
    </location>
</feature>
<evidence type="ECO:0000256" key="1">
    <source>
        <dbReference type="SAM" id="MobiDB-lite"/>
    </source>
</evidence>